<evidence type="ECO:0000256" key="3">
    <source>
        <dbReference type="ARBA" id="ARBA00023163"/>
    </source>
</evidence>
<dbReference type="GeneID" id="66502568"/>
<evidence type="ECO:0000256" key="2">
    <source>
        <dbReference type="ARBA" id="ARBA00023125"/>
    </source>
</evidence>
<name>A0A0B3RKD7_9RHOB</name>
<reference evidence="5 6" key="1">
    <citation type="submission" date="2014-10" db="EMBL/GenBank/DDBJ databases">
        <title>Genome sequence of Ponticoccus sp. strain UMTAT08 isolated from clonal culture of toxic dinoflagellate Alexandrium tamiyavanichii.</title>
        <authorList>
            <person name="Gan H.Y."/>
            <person name="Muhd D.-D."/>
            <person name="Mohd Noor M.E."/>
            <person name="Yeong Y.S."/>
            <person name="Usup G."/>
        </authorList>
    </citation>
    <scope>NUCLEOTIDE SEQUENCE [LARGE SCALE GENOMIC DNA]</scope>
    <source>
        <strain evidence="5 6">UMTAT08</strain>
    </source>
</reference>
<dbReference type="SUPFAM" id="SSF46689">
    <property type="entry name" value="Homeodomain-like"/>
    <property type="match status" value="2"/>
</dbReference>
<dbReference type="InterPro" id="IPR018062">
    <property type="entry name" value="HTH_AraC-typ_CS"/>
</dbReference>
<dbReference type="AlphaFoldDB" id="A0A0B3RKD7"/>
<dbReference type="InterPro" id="IPR002818">
    <property type="entry name" value="DJ-1/PfpI"/>
</dbReference>
<dbReference type="SMART" id="SM00342">
    <property type="entry name" value="HTH_ARAC"/>
    <property type="match status" value="1"/>
</dbReference>
<dbReference type="Gene3D" id="3.40.50.880">
    <property type="match status" value="1"/>
</dbReference>
<dbReference type="PROSITE" id="PS00041">
    <property type="entry name" value="HTH_ARAC_FAMILY_1"/>
    <property type="match status" value="1"/>
</dbReference>
<evidence type="ECO:0000256" key="1">
    <source>
        <dbReference type="ARBA" id="ARBA00023015"/>
    </source>
</evidence>
<dbReference type="PANTHER" id="PTHR46796">
    <property type="entry name" value="HTH-TYPE TRANSCRIPTIONAL ACTIVATOR RHAS-RELATED"/>
    <property type="match status" value="1"/>
</dbReference>
<dbReference type="PRINTS" id="PR00032">
    <property type="entry name" value="HTHARAC"/>
</dbReference>
<organism evidence="5 6">
    <name type="scientific">Mameliella alba</name>
    <dbReference type="NCBI Taxonomy" id="561184"/>
    <lineage>
        <taxon>Bacteria</taxon>
        <taxon>Pseudomonadati</taxon>
        <taxon>Pseudomonadota</taxon>
        <taxon>Alphaproteobacteria</taxon>
        <taxon>Rhodobacterales</taxon>
        <taxon>Roseobacteraceae</taxon>
        <taxon>Mameliella</taxon>
    </lineage>
</organism>
<protein>
    <submittedName>
        <fullName evidence="5">Transcriptional regulator, AraC family protein</fullName>
    </submittedName>
</protein>
<dbReference type="Proteomes" id="UP000030960">
    <property type="component" value="Unassembled WGS sequence"/>
</dbReference>
<dbReference type="InterPro" id="IPR009057">
    <property type="entry name" value="Homeodomain-like_sf"/>
</dbReference>
<keyword evidence="3" id="KW-0804">Transcription</keyword>
<dbReference type="SUPFAM" id="SSF52317">
    <property type="entry name" value="Class I glutamine amidotransferase-like"/>
    <property type="match status" value="1"/>
</dbReference>
<dbReference type="InterPro" id="IPR029062">
    <property type="entry name" value="Class_I_gatase-like"/>
</dbReference>
<accession>A0A0B3RKD7</accession>
<keyword evidence="6" id="KW-1185">Reference proteome</keyword>
<dbReference type="GO" id="GO:0043565">
    <property type="term" value="F:sequence-specific DNA binding"/>
    <property type="evidence" value="ECO:0007669"/>
    <property type="project" value="InterPro"/>
</dbReference>
<dbReference type="Pfam" id="PF01965">
    <property type="entry name" value="DJ-1_PfpI"/>
    <property type="match status" value="1"/>
</dbReference>
<dbReference type="Pfam" id="PF12833">
    <property type="entry name" value="HTH_18"/>
    <property type="match status" value="1"/>
</dbReference>
<comment type="caution">
    <text evidence="5">The sequence shown here is derived from an EMBL/GenBank/DDBJ whole genome shotgun (WGS) entry which is preliminary data.</text>
</comment>
<dbReference type="PROSITE" id="PS01124">
    <property type="entry name" value="HTH_ARAC_FAMILY_2"/>
    <property type="match status" value="1"/>
</dbReference>
<evidence type="ECO:0000313" key="6">
    <source>
        <dbReference type="Proteomes" id="UP000030960"/>
    </source>
</evidence>
<sequence>MLSLTSALETLSNANRVAGASDFEWTTYSEDGRPVLSSLESEYPVDAPLPQKPVDGIVLVIGGDSVETHCSPGVLNWLRQQARFGSGIGGLCTGSYVVARAGLLEGKSATIHWHYRDSFAETFANVSLCNRNFLLDSNRYSTAGGISSIDLILELISEQTDSQFAISVAEQMNYGVVRNLQKLTGVGTPDRLAIRKTKVALAVKIMEDNLEDPVCPAKLAQSAGISVRQLERLFRRTLNQSPKQYYMKMRLERARDLLLHSSLAVSEIGYACGFQSSSHFSKCFRRRFQQSPLELRR</sequence>
<evidence type="ECO:0000259" key="4">
    <source>
        <dbReference type="PROSITE" id="PS01124"/>
    </source>
</evidence>
<keyword evidence="1" id="KW-0805">Transcription regulation</keyword>
<proteinExistence type="predicted"/>
<keyword evidence="2" id="KW-0238">DNA-binding</keyword>
<dbReference type="GO" id="GO:0003700">
    <property type="term" value="F:DNA-binding transcription factor activity"/>
    <property type="evidence" value="ECO:0007669"/>
    <property type="project" value="InterPro"/>
</dbReference>
<dbReference type="Gene3D" id="1.10.10.60">
    <property type="entry name" value="Homeodomain-like"/>
    <property type="match status" value="1"/>
</dbReference>
<dbReference type="EMBL" id="JSUQ01000016">
    <property type="protein sequence ID" value="KHQ51715.1"/>
    <property type="molecule type" value="Genomic_DNA"/>
</dbReference>
<dbReference type="InterPro" id="IPR020449">
    <property type="entry name" value="Tscrpt_reg_AraC-type_HTH"/>
</dbReference>
<feature type="domain" description="HTH araC/xylS-type" evidence="4">
    <location>
        <begin position="200"/>
        <end position="297"/>
    </location>
</feature>
<dbReference type="InterPro" id="IPR018060">
    <property type="entry name" value="HTH_AraC"/>
</dbReference>
<dbReference type="CDD" id="cd03136">
    <property type="entry name" value="GATase1_AraC_ArgR_like"/>
    <property type="match status" value="1"/>
</dbReference>
<dbReference type="PANTHER" id="PTHR46796:SF6">
    <property type="entry name" value="ARAC SUBFAMILY"/>
    <property type="match status" value="1"/>
</dbReference>
<dbReference type="RefSeq" id="WP_188868907.1">
    <property type="nucleotide sequence ID" value="NZ_BMGQ01000011.1"/>
</dbReference>
<dbReference type="InterPro" id="IPR050204">
    <property type="entry name" value="AraC_XylS_family_regulators"/>
</dbReference>
<gene>
    <name evidence="5" type="ORF">OA50_03878</name>
</gene>
<evidence type="ECO:0000313" key="5">
    <source>
        <dbReference type="EMBL" id="KHQ51715.1"/>
    </source>
</evidence>